<name>A0ACB5SRM2_AMBMO</name>
<evidence type="ECO:0000313" key="1">
    <source>
        <dbReference type="EMBL" id="GME70612.1"/>
    </source>
</evidence>
<reference evidence="1" key="1">
    <citation type="submission" date="2023-04" db="EMBL/GenBank/DDBJ databases">
        <title>Ambrosiozyma monospora NBRC 10751.</title>
        <authorList>
            <person name="Ichikawa N."/>
            <person name="Sato H."/>
            <person name="Tonouchi N."/>
        </authorList>
    </citation>
    <scope>NUCLEOTIDE SEQUENCE</scope>
    <source>
        <strain evidence="1">NBRC 10751</strain>
    </source>
</reference>
<comment type="caution">
    <text evidence="1">The sequence shown here is derived from an EMBL/GenBank/DDBJ whole genome shotgun (WGS) entry which is preliminary data.</text>
</comment>
<organism evidence="1 2">
    <name type="scientific">Ambrosiozyma monospora</name>
    <name type="common">Yeast</name>
    <name type="synonym">Endomycopsis monosporus</name>
    <dbReference type="NCBI Taxonomy" id="43982"/>
    <lineage>
        <taxon>Eukaryota</taxon>
        <taxon>Fungi</taxon>
        <taxon>Dikarya</taxon>
        <taxon>Ascomycota</taxon>
        <taxon>Saccharomycotina</taxon>
        <taxon>Pichiomycetes</taxon>
        <taxon>Pichiales</taxon>
        <taxon>Pichiaceae</taxon>
        <taxon>Ambrosiozyma</taxon>
    </lineage>
</organism>
<dbReference type="EMBL" id="BSXS01000067">
    <property type="protein sequence ID" value="GME70612.1"/>
    <property type="molecule type" value="Genomic_DNA"/>
</dbReference>
<protein>
    <submittedName>
        <fullName evidence="1">Unnamed protein product</fullName>
    </submittedName>
</protein>
<sequence>MYAARTRQSITRTAFQASKAQFRRQATAAVPKAAKPAKKTHPFRKFLFKLGFYTTIAYAGATAVALKVDSFQDVFVDYVPLAEQALDLGTYISNHREQIFNPENYNFQSINDVKDKLLAMEKTASIPNSGAQSSKVDTSKTQATEPVKSTTTEPTKLQIPLLTLDSDNAEIQSTVKSINEFITSINSSKTSADAGKLVDSVSNTVSDLSKKYAELASSKKADLEKFVNDKSAELALQYDEKKVKLTEEFTNNLAAAKAEIEKKHNEILKNDLQATKEAILAEAQNVVLKSKNDTIDEFNAVVAEKVENERNGKLKNLSAAISRVEELEKFEIELSKTAATYSNYKAIKISVNKIQQILASNEPSADRGTLLSKELANLKELTAPLKNELIDSAVSNLPSQESLLRTGGVLTQSQLISRWELLLPELRSVSLLPPNAGLLGHVSSIFFSKFLFAKSGAPVKTDNNLTGNDVESVIARVNDYLVKNELDSAVEEVSGLKGWARKLADDWLLESRKKLELQFLVDVIDTELTVSA</sequence>
<keyword evidence="2" id="KW-1185">Reference proteome</keyword>
<evidence type="ECO:0000313" key="2">
    <source>
        <dbReference type="Proteomes" id="UP001165064"/>
    </source>
</evidence>
<proteinExistence type="predicted"/>
<gene>
    <name evidence="1" type="ORF">Amon02_000026100</name>
</gene>
<dbReference type="Proteomes" id="UP001165064">
    <property type="component" value="Unassembled WGS sequence"/>
</dbReference>
<accession>A0ACB5SRM2</accession>